<keyword evidence="1" id="KW-0732">Signal</keyword>
<protein>
    <submittedName>
        <fullName evidence="2">Putative secreted protein</fullName>
    </submittedName>
</protein>
<feature type="chain" id="PRO_5014947763" evidence="1">
    <location>
        <begin position="24"/>
        <end position="109"/>
    </location>
</feature>
<dbReference type="AlphaFoldDB" id="A0A2M4DCR8"/>
<name>A0A2M4DCR8_ANODA</name>
<sequence>MPVSVVVIFLSITLACFIHLSLCDSVKCLPSDFVSPNFENALNCSLNAALEAAGVGLAAGGVPFVPSLALPGSGVFGAAASAVLVDSFGSSAISATSTLTLSTTSLPLA</sequence>
<organism evidence="2">
    <name type="scientific">Anopheles darlingi</name>
    <name type="common">Mosquito</name>
    <dbReference type="NCBI Taxonomy" id="43151"/>
    <lineage>
        <taxon>Eukaryota</taxon>
        <taxon>Metazoa</taxon>
        <taxon>Ecdysozoa</taxon>
        <taxon>Arthropoda</taxon>
        <taxon>Hexapoda</taxon>
        <taxon>Insecta</taxon>
        <taxon>Pterygota</taxon>
        <taxon>Neoptera</taxon>
        <taxon>Endopterygota</taxon>
        <taxon>Diptera</taxon>
        <taxon>Nematocera</taxon>
        <taxon>Culicoidea</taxon>
        <taxon>Culicidae</taxon>
        <taxon>Anophelinae</taxon>
        <taxon>Anopheles</taxon>
    </lineage>
</organism>
<reference evidence="2" key="1">
    <citation type="submission" date="2018-01" db="EMBL/GenBank/DDBJ databases">
        <title>An insight into the sialome of Amazonian anophelines.</title>
        <authorList>
            <person name="Ribeiro J.M."/>
            <person name="Scarpassa V."/>
            <person name="Calvo E."/>
        </authorList>
    </citation>
    <scope>NUCLEOTIDE SEQUENCE</scope>
</reference>
<feature type="signal peptide" evidence="1">
    <location>
        <begin position="1"/>
        <end position="23"/>
    </location>
</feature>
<evidence type="ECO:0000313" key="2">
    <source>
        <dbReference type="EMBL" id="MBW75383.1"/>
    </source>
</evidence>
<evidence type="ECO:0000256" key="1">
    <source>
        <dbReference type="SAM" id="SignalP"/>
    </source>
</evidence>
<accession>A0A2M4DCR8</accession>
<dbReference type="EMBL" id="GGFL01011205">
    <property type="protein sequence ID" value="MBW75383.1"/>
    <property type="molecule type" value="Transcribed_RNA"/>
</dbReference>
<proteinExistence type="predicted"/>